<keyword evidence="2" id="KW-1185">Reference proteome</keyword>
<evidence type="ECO:0000313" key="2">
    <source>
        <dbReference type="Proteomes" id="UP001234297"/>
    </source>
</evidence>
<sequence>MIGGTANSRSLKRAENRVVFENSPNQPPNFTERGTHGNCFGEPRDSNGRELLGESWPSIQKPPPTKCPPLSTAGSEGGTPSANRGPVPPFFASPSADLGRQHQQAWGLGASCPLRRWMIT</sequence>
<gene>
    <name evidence="1" type="ORF">MRB53_034383</name>
</gene>
<dbReference type="Proteomes" id="UP001234297">
    <property type="component" value="Chromosome 11"/>
</dbReference>
<protein>
    <submittedName>
        <fullName evidence="1">Uncharacterized protein</fullName>
    </submittedName>
</protein>
<comment type="caution">
    <text evidence="1">The sequence shown here is derived from an EMBL/GenBank/DDBJ whole genome shotgun (WGS) entry which is preliminary data.</text>
</comment>
<evidence type="ECO:0000313" key="1">
    <source>
        <dbReference type="EMBL" id="KAJ8625853.1"/>
    </source>
</evidence>
<proteinExistence type="predicted"/>
<organism evidence="1 2">
    <name type="scientific">Persea americana</name>
    <name type="common">Avocado</name>
    <dbReference type="NCBI Taxonomy" id="3435"/>
    <lineage>
        <taxon>Eukaryota</taxon>
        <taxon>Viridiplantae</taxon>
        <taxon>Streptophyta</taxon>
        <taxon>Embryophyta</taxon>
        <taxon>Tracheophyta</taxon>
        <taxon>Spermatophyta</taxon>
        <taxon>Magnoliopsida</taxon>
        <taxon>Magnoliidae</taxon>
        <taxon>Laurales</taxon>
        <taxon>Lauraceae</taxon>
        <taxon>Persea</taxon>
    </lineage>
</organism>
<accession>A0ACC2KXY5</accession>
<reference evidence="1 2" key="1">
    <citation type="journal article" date="2022" name="Hortic Res">
        <title>A haplotype resolved chromosomal level avocado genome allows analysis of novel avocado genes.</title>
        <authorList>
            <person name="Nath O."/>
            <person name="Fletcher S.J."/>
            <person name="Hayward A."/>
            <person name="Shaw L.M."/>
            <person name="Masouleh A.K."/>
            <person name="Furtado A."/>
            <person name="Henry R.J."/>
            <person name="Mitter N."/>
        </authorList>
    </citation>
    <scope>NUCLEOTIDE SEQUENCE [LARGE SCALE GENOMIC DNA]</scope>
    <source>
        <strain evidence="2">cv. Hass</strain>
    </source>
</reference>
<dbReference type="EMBL" id="CM056819">
    <property type="protein sequence ID" value="KAJ8625853.1"/>
    <property type="molecule type" value="Genomic_DNA"/>
</dbReference>
<name>A0ACC2KXY5_PERAE</name>